<gene>
    <name evidence="1" type="ORF">NHX12_022585</name>
</gene>
<name>A0A9Q0EQG8_9TELE</name>
<proteinExistence type="predicted"/>
<keyword evidence="2" id="KW-1185">Reference proteome</keyword>
<accession>A0A9Q0EQG8</accession>
<protein>
    <submittedName>
        <fullName evidence="1">Uncharacterized protein</fullName>
    </submittedName>
</protein>
<comment type="caution">
    <text evidence="1">The sequence shown here is derived from an EMBL/GenBank/DDBJ whole genome shotgun (WGS) entry which is preliminary data.</text>
</comment>
<sequence>MSTLSRDPIGCLGACGYPDASGGKQVAPDEVCQQRVHRGRLCDISTDRVVLKVQRKSTLIQSFQDEDNLELVESAEYCFSYFNKEVMKKFYQTQLVSFQ</sequence>
<dbReference type="EMBL" id="JANIIK010000038">
    <property type="protein sequence ID" value="KAJ3610493.1"/>
    <property type="molecule type" value="Genomic_DNA"/>
</dbReference>
<evidence type="ECO:0000313" key="1">
    <source>
        <dbReference type="EMBL" id="KAJ3610493.1"/>
    </source>
</evidence>
<reference evidence="1" key="1">
    <citation type="submission" date="2022-07" db="EMBL/GenBank/DDBJ databases">
        <title>Chromosome-level genome of Muraenolepis orangiensis.</title>
        <authorList>
            <person name="Kim J."/>
        </authorList>
    </citation>
    <scope>NUCLEOTIDE SEQUENCE</scope>
    <source>
        <strain evidence="1">KU_S4_2022</strain>
        <tissue evidence="1">Muscle</tissue>
    </source>
</reference>
<dbReference type="Proteomes" id="UP001148018">
    <property type="component" value="Unassembled WGS sequence"/>
</dbReference>
<dbReference type="AlphaFoldDB" id="A0A9Q0EQG8"/>
<evidence type="ECO:0000313" key="2">
    <source>
        <dbReference type="Proteomes" id="UP001148018"/>
    </source>
</evidence>
<organism evidence="1 2">
    <name type="scientific">Muraenolepis orangiensis</name>
    <name type="common">Patagonian moray cod</name>
    <dbReference type="NCBI Taxonomy" id="630683"/>
    <lineage>
        <taxon>Eukaryota</taxon>
        <taxon>Metazoa</taxon>
        <taxon>Chordata</taxon>
        <taxon>Craniata</taxon>
        <taxon>Vertebrata</taxon>
        <taxon>Euteleostomi</taxon>
        <taxon>Actinopterygii</taxon>
        <taxon>Neopterygii</taxon>
        <taxon>Teleostei</taxon>
        <taxon>Neoteleostei</taxon>
        <taxon>Acanthomorphata</taxon>
        <taxon>Zeiogadaria</taxon>
        <taxon>Gadariae</taxon>
        <taxon>Gadiformes</taxon>
        <taxon>Muraenolepidoidei</taxon>
        <taxon>Muraenolepididae</taxon>
        <taxon>Muraenolepis</taxon>
    </lineage>
</organism>